<evidence type="ECO:0000313" key="3">
    <source>
        <dbReference type="Proteomes" id="UP000772434"/>
    </source>
</evidence>
<evidence type="ECO:0000313" key="2">
    <source>
        <dbReference type="EMBL" id="KAF9020923.1"/>
    </source>
</evidence>
<dbReference type="EMBL" id="JADNRY010001113">
    <property type="protein sequence ID" value="KAF9020923.1"/>
    <property type="molecule type" value="Genomic_DNA"/>
</dbReference>
<organism evidence="2 3">
    <name type="scientific">Rhodocollybia butyracea</name>
    <dbReference type="NCBI Taxonomy" id="206335"/>
    <lineage>
        <taxon>Eukaryota</taxon>
        <taxon>Fungi</taxon>
        <taxon>Dikarya</taxon>
        <taxon>Basidiomycota</taxon>
        <taxon>Agaricomycotina</taxon>
        <taxon>Agaricomycetes</taxon>
        <taxon>Agaricomycetidae</taxon>
        <taxon>Agaricales</taxon>
        <taxon>Marasmiineae</taxon>
        <taxon>Omphalotaceae</taxon>
        <taxon>Rhodocollybia</taxon>
    </lineage>
</organism>
<feature type="chain" id="PRO_5040183106" evidence="1">
    <location>
        <begin position="18"/>
        <end position="291"/>
    </location>
</feature>
<gene>
    <name evidence="2" type="ORF">BDP27DRAFT_1377771</name>
</gene>
<feature type="signal peptide" evidence="1">
    <location>
        <begin position="1"/>
        <end position="17"/>
    </location>
</feature>
<keyword evidence="3" id="KW-1185">Reference proteome</keyword>
<dbReference type="AlphaFoldDB" id="A0A9P5P5Y8"/>
<name>A0A9P5P5Y8_9AGAR</name>
<reference evidence="2" key="1">
    <citation type="submission" date="2020-11" db="EMBL/GenBank/DDBJ databases">
        <authorList>
            <consortium name="DOE Joint Genome Institute"/>
            <person name="Ahrendt S."/>
            <person name="Riley R."/>
            <person name="Andreopoulos W."/>
            <person name="Labutti K."/>
            <person name="Pangilinan J."/>
            <person name="Ruiz-Duenas F.J."/>
            <person name="Barrasa J.M."/>
            <person name="Sanchez-Garcia M."/>
            <person name="Camarero S."/>
            <person name="Miyauchi S."/>
            <person name="Serrano A."/>
            <person name="Linde D."/>
            <person name="Babiker R."/>
            <person name="Drula E."/>
            <person name="Ayuso-Fernandez I."/>
            <person name="Pacheco R."/>
            <person name="Padilla G."/>
            <person name="Ferreira P."/>
            <person name="Barriuso J."/>
            <person name="Kellner H."/>
            <person name="Castanera R."/>
            <person name="Alfaro M."/>
            <person name="Ramirez L."/>
            <person name="Pisabarro A.G."/>
            <person name="Kuo A."/>
            <person name="Tritt A."/>
            <person name="Lipzen A."/>
            <person name="He G."/>
            <person name="Yan M."/>
            <person name="Ng V."/>
            <person name="Cullen D."/>
            <person name="Martin F."/>
            <person name="Rosso M.-N."/>
            <person name="Henrissat B."/>
            <person name="Hibbett D."/>
            <person name="Martinez A.T."/>
            <person name="Grigoriev I.V."/>
        </authorList>
    </citation>
    <scope>NUCLEOTIDE SEQUENCE</scope>
    <source>
        <strain evidence="2">AH 40177</strain>
    </source>
</reference>
<protein>
    <submittedName>
        <fullName evidence="2">Uncharacterized protein</fullName>
    </submittedName>
</protein>
<proteinExistence type="predicted"/>
<dbReference type="Proteomes" id="UP000772434">
    <property type="component" value="Unassembled WGS sequence"/>
</dbReference>
<accession>A0A9P5P5Y8</accession>
<evidence type="ECO:0000256" key="1">
    <source>
        <dbReference type="SAM" id="SignalP"/>
    </source>
</evidence>
<comment type="caution">
    <text evidence="2">The sequence shown here is derived from an EMBL/GenBank/DDBJ whole genome shotgun (WGS) entry which is preliminary data.</text>
</comment>
<keyword evidence="1" id="KW-0732">Signal</keyword>
<sequence length="291" mass="33408">MIFTSFLFLILLINVDALPTDPHLERSSDIYHQISARYDSPPHRVPTPPTTTNTGPPVHDMTIGYVYLPNRTVSRMMESEINSLPVIVEHDRSSLLEGTTILDTAYRDPVAAMRTQFPLTWLTVNSLYPGDFEDGYYELNVLLKCAISANRDSFIKHNRHQMVFVDDQHVVDYVEYNLPGYLRRFKIEDPDPIWFARENHEGTEYISMRLPPDIVPQLGAFCYPVECAMGWIRPIIRWKRWVNQAHIRGWPRSLEGRGPEEADQQVCPVGNVPAPTDPKHTLAAVNKQKIV</sequence>